<feature type="repeat" description="TPR" evidence="5">
    <location>
        <begin position="147"/>
        <end position="180"/>
    </location>
</feature>
<dbReference type="PANTHER" id="PTHR12136">
    <property type="entry name" value="ENHANCED DISEASE RESISTANCE-RELATED"/>
    <property type="match status" value="1"/>
</dbReference>
<sequence>MGLRCYDDAISAYKNVLEIDPNNEALKSGLASASETRFTSPFGDVFAGSEMWARLKSDPTTRAFLQQGDFKNKMLDVQENPSTLNRHLKDPRIVQALGVLLNVKLWRPNSAEDADIPDAEMTEEEPEPEDMDVLEEEREARERKKEAHKEKEKGNAAYKKKDFEAAIQHYAKAIELDDKDISFLTNRAVVPEELRRVRARTKRDCTEKDHEVERERSRVLREVEERGSERAREKARKILLLLRGRDEAAAAEEEEAFEGGPSRARHRVVVPSTGRFQAPVGAVCRCVEQINIMTQFGYYCFYRCLSLPPGFTISTEACQEYQQNGKKLPDGLWEQILEGLETVQKDMGAFLGDPSMPLLLSVRSGAAIRPLFEEDGNVVGVALIKDKRTGQQQDGCEVGFPIIELDPSFARGYSRKGTIQFFVKEYDKALEMYQEGLKHESRNQELLDGARRCVEQINKASCGDLSPKELKEREVKAIQDPEIQSILMDPVMSQVLIDFDENPKAALEHAKNPIVMNKKCQHWDDNPAIMAVGVVDETSEAVFRTVMSLGASRSDRLVYWNSMNGTHYHGTFESFPLHPNRQDTYQPRMSTASGFVRKLHDLAVQKKVGYMDLQEVAWEENVSCCYGATLAKDPGCNLPCSWTTADPSTFLIRGESYLQSLQKTKAKSTLLQMVAADWIRSDKREDDLGSHPGGIVQKYAANGGLEFFLIVNMQIPGSTTYGQALYFMTKTPLEETPILERFVNGDDAYRNSRFKLIPYISKGSWIVKQSVGKKACLVGQALEVKYNRGKNYLELGIDVGSTTVARGVVILVLGYLNNLVIEMAFLIQVIELYSLEFTSSYPNSLSELWTYSTAMLLGLGYDYRMLVHVHVQASKT</sequence>
<dbReference type="GO" id="GO:0005524">
    <property type="term" value="F:ATP binding"/>
    <property type="evidence" value="ECO:0007669"/>
    <property type="project" value="InterPro"/>
</dbReference>
<evidence type="ECO:0000313" key="8">
    <source>
        <dbReference type="EMBL" id="GFY84580.1"/>
    </source>
</evidence>
<keyword evidence="3" id="KW-0677">Repeat</keyword>
<evidence type="ECO:0000256" key="1">
    <source>
        <dbReference type="ARBA" id="ARBA00004496"/>
    </source>
</evidence>
<accession>A0A7J0EDY6</accession>
<dbReference type="Pfam" id="PF17830">
    <property type="entry name" value="STI1-HOP_DP"/>
    <property type="match status" value="2"/>
</dbReference>
<evidence type="ECO:0000256" key="6">
    <source>
        <dbReference type="SAM" id="MobiDB-lite"/>
    </source>
</evidence>
<proteinExistence type="predicted"/>
<feature type="repeat" description="TPR" evidence="5">
    <location>
        <begin position="410"/>
        <end position="443"/>
    </location>
</feature>
<feature type="compositionally biased region" description="Acidic residues" evidence="6">
    <location>
        <begin position="112"/>
        <end position="137"/>
    </location>
</feature>
<dbReference type="Proteomes" id="UP000585474">
    <property type="component" value="Unassembled WGS sequence"/>
</dbReference>
<dbReference type="InterPro" id="IPR006636">
    <property type="entry name" value="STI1_HS-bd"/>
</dbReference>
<comment type="caution">
    <text evidence="8">The sequence shown here is derived from an EMBL/GenBank/DDBJ whole genome shotgun (WGS) entry which is preliminary data.</text>
</comment>
<dbReference type="Gene3D" id="3.30.1490.20">
    <property type="entry name" value="ATP-grasp fold, A domain"/>
    <property type="match status" value="1"/>
</dbReference>
<dbReference type="Pfam" id="PF07059">
    <property type="entry name" value="EDR2_C"/>
    <property type="match status" value="1"/>
</dbReference>
<dbReference type="PROSITE" id="PS50005">
    <property type="entry name" value="TPR"/>
    <property type="match status" value="2"/>
</dbReference>
<dbReference type="InterPro" id="IPR019734">
    <property type="entry name" value="TPR_rpt"/>
</dbReference>
<dbReference type="Gene3D" id="1.10.260.100">
    <property type="match status" value="2"/>
</dbReference>
<dbReference type="InterPro" id="IPR045096">
    <property type="entry name" value="EDR2-like"/>
</dbReference>
<evidence type="ECO:0000256" key="3">
    <source>
        <dbReference type="ARBA" id="ARBA00022737"/>
    </source>
</evidence>
<dbReference type="SMART" id="SM00727">
    <property type="entry name" value="STI1"/>
    <property type="match status" value="2"/>
</dbReference>
<evidence type="ECO:0000259" key="7">
    <source>
        <dbReference type="SMART" id="SM00727"/>
    </source>
</evidence>
<name>A0A7J0EDY6_9ERIC</name>
<keyword evidence="2" id="KW-0963">Cytoplasm</keyword>
<dbReference type="SUPFAM" id="SSF48452">
    <property type="entry name" value="TPR-like"/>
    <property type="match status" value="2"/>
</dbReference>
<dbReference type="AlphaFoldDB" id="A0A7J0EDY6"/>
<dbReference type="InterPro" id="IPR011990">
    <property type="entry name" value="TPR-like_helical_dom_sf"/>
</dbReference>
<dbReference type="PANTHER" id="PTHR12136:SF41">
    <property type="entry name" value="PLECKSTRIN HOMOLOGY (PH) AND LIPID-BINDING START DOMAINS-CONTAINING PROTEIN"/>
    <property type="match status" value="1"/>
</dbReference>
<dbReference type="GO" id="GO:0005737">
    <property type="term" value="C:cytoplasm"/>
    <property type="evidence" value="ECO:0007669"/>
    <property type="project" value="UniProtKB-SubCell"/>
</dbReference>
<evidence type="ECO:0000256" key="4">
    <source>
        <dbReference type="ARBA" id="ARBA00022803"/>
    </source>
</evidence>
<dbReference type="SMART" id="SM00028">
    <property type="entry name" value="TPR"/>
    <property type="match status" value="3"/>
</dbReference>
<feature type="region of interest" description="Disordered" evidence="6">
    <location>
        <begin position="111"/>
        <end position="155"/>
    </location>
</feature>
<evidence type="ECO:0000256" key="2">
    <source>
        <dbReference type="ARBA" id="ARBA00022490"/>
    </source>
</evidence>
<dbReference type="SUPFAM" id="SSF56059">
    <property type="entry name" value="Glutathione synthetase ATP-binding domain-like"/>
    <property type="match status" value="1"/>
</dbReference>
<dbReference type="EMBL" id="BJWL01000003">
    <property type="protein sequence ID" value="GFY84580.1"/>
    <property type="molecule type" value="Genomic_DNA"/>
</dbReference>
<dbReference type="InterPro" id="IPR041243">
    <property type="entry name" value="STI1/HOP_DP"/>
</dbReference>
<evidence type="ECO:0000313" key="9">
    <source>
        <dbReference type="Proteomes" id="UP000585474"/>
    </source>
</evidence>
<feature type="domain" description="STI1" evidence="7">
    <location>
        <begin position="48"/>
        <end position="97"/>
    </location>
</feature>
<dbReference type="FunFam" id="1.10.260.100:FF:000004">
    <property type="entry name" value="Putative stress-induced-phosphoprotein 1"/>
    <property type="match status" value="1"/>
</dbReference>
<dbReference type="FunFam" id="1.10.260.100:FF:000002">
    <property type="entry name" value="Stress-induced-phosphoprotein 1 (Hsp70/Hsp90-organizing)"/>
    <property type="match status" value="1"/>
</dbReference>
<protein>
    <submittedName>
        <fullName evidence="8">Pleckstrin homology (PH) and lipid-binding START domains-containing protein</fullName>
    </submittedName>
</protein>
<feature type="domain" description="STI1" evidence="7">
    <location>
        <begin position="480"/>
        <end position="519"/>
    </location>
</feature>
<organism evidence="8 9">
    <name type="scientific">Actinidia rufa</name>
    <dbReference type="NCBI Taxonomy" id="165716"/>
    <lineage>
        <taxon>Eukaryota</taxon>
        <taxon>Viridiplantae</taxon>
        <taxon>Streptophyta</taxon>
        <taxon>Embryophyta</taxon>
        <taxon>Tracheophyta</taxon>
        <taxon>Spermatophyta</taxon>
        <taxon>Magnoliopsida</taxon>
        <taxon>eudicotyledons</taxon>
        <taxon>Gunneridae</taxon>
        <taxon>Pentapetalae</taxon>
        <taxon>asterids</taxon>
        <taxon>Ericales</taxon>
        <taxon>Actinidiaceae</taxon>
        <taxon>Actinidia</taxon>
    </lineage>
</organism>
<feature type="compositionally biased region" description="Basic and acidic residues" evidence="6">
    <location>
        <begin position="138"/>
        <end position="155"/>
    </location>
</feature>
<evidence type="ECO:0000256" key="5">
    <source>
        <dbReference type="PROSITE-ProRule" id="PRU00339"/>
    </source>
</evidence>
<reference evidence="8 9" key="1">
    <citation type="submission" date="2019-07" db="EMBL/GenBank/DDBJ databases">
        <title>De Novo Assembly of kiwifruit Actinidia rufa.</title>
        <authorList>
            <person name="Sugita-Konishi S."/>
            <person name="Sato K."/>
            <person name="Mori E."/>
            <person name="Abe Y."/>
            <person name="Kisaki G."/>
            <person name="Hamano K."/>
            <person name="Suezawa K."/>
            <person name="Otani M."/>
            <person name="Fukuda T."/>
            <person name="Manabe T."/>
            <person name="Gomi K."/>
            <person name="Tabuchi M."/>
            <person name="Akimitsu K."/>
            <person name="Kataoka I."/>
        </authorList>
    </citation>
    <scope>NUCLEOTIDE SEQUENCE [LARGE SCALE GENOMIC DNA]</scope>
    <source>
        <strain evidence="9">cv. Fuchu</strain>
    </source>
</reference>
<dbReference type="OrthoDB" id="2423701at2759"/>
<dbReference type="Gene3D" id="1.25.40.10">
    <property type="entry name" value="Tetratricopeptide repeat domain"/>
    <property type="match status" value="2"/>
</dbReference>
<keyword evidence="9" id="KW-1185">Reference proteome</keyword>
<gene>
    <name evidence="8" type="ORF">Acr_03g0013540</name>
</gene>
<dbReference type="InterPro" id="IPR013815">
    <property type="entry name" value="ATP_grasp_subdomain_1"/>
</dbReference>
<comment type="subcellular location">
    <subcellularLocation>
        <location evidence="1">Cytoplasm</location>
    </subcellularLocation>
</comment>
<dbReference type="InterPro" id="IPR009769">
    <property type="entry name" value="EDR2_C"/>
</dbReference>
<keyword evidence="4 5" id="KW-0802">TPR repeat</keyword>